<feature type="compositionally biased region" description="Pro residues" evidence="1">
    <location>
        <begin position="8"/>
        <end position="26"/>
    </location>
</feature>
<reference evidence="2 3" key="1">
    <citation type="submission" date="2019-05" db="EMBL/GenBank/DDBJ databases">
        <title>Another draft genome of Portunus trituberculatus and its Hox gene families provides insights of decapod evolution.</title>
        <authorList>
            <person name="Jeong J.-H."/>
            <person name="Song I."/>
            <person name="Kim S."/>
            <person name="Choi T."/>
            <person name="Kim D."/>
            <person name="Ryu S."/>
            <person name="Kim W."/>
        </authorList>
    </citation>
    <scope>NUCLEOTIDE SEQUENCE [LARGE SCALE GENOMIC DNA]</scope>
    <source>
        <tissue evidence="2">Muscle</tissue>
    </source>
</reference>
<feature type="region of interest" description="Disordered" evidence="1">
    <location>
        <begin position="39"/>
        <end position="78"/>
    </location>
</feature>
<dbReference type="AlphaFoldDB" id="A0A5B7D2G8"/>
<gene>
    <name evidence="2" type="ORF">E2C01_007457</name>
</gene>
<keyword evidence="3" id="KW-1185">Reference proteome</keyword>
<organism evidence="2 3">
    <name type="scientific">Portunus trituberculatus</name>
    <name type="common">Swimming crab</name>
    <name type="synonym">Neptunus trituberculatus</name>
    <dbReference type="NCBI Taxonomy" id="210409"/>
    <lineage>
        <taxon>Eukaryota</taxon>
        <taxon>Metazoa</taxon>
        <taxon>Ecdysozoa</taxon>
        <taxon>Arthropoda</taxon>
        <taxon>Crustacea</taxon>
        <taxon>Multicrustacea</taxon>
        <taxon>Malacostraca</taxon>
        <taxon>Eumalacostraca</taxon>
        <taxon>Eucarida</taxon>
        <taxon>Decapoda</taxon>
        <taxon>Pleocyemata</taxon>
        <taxon>Brachyura</taxon>
        <taxon>Eubrachyura</taxon>
        <taxon>Portunoidea</taxon>
        <taxon>Portunidae</taxon>
        <taxon>Portuninae</taxon>
        <taxon>Portunus</taxon>
    </lineage>
</organism>
<comment type="caution">
    <text evidence="2">The sequence shown here is derived from an EMBL/GenBank/DDBJ whole genome shotgun (WGS) entry which is preliminary data.</text>
</comment>
<feature type="region of interest" description="Disordered" evidence="1">
    <location>
        <begin position="1"/>
        <end position="26"/>
    </location>
</feature>
<evidence type="ECO:0000313" key="3">
    <source>
        <dbReference type="Proteomes" id="UP000324222"/>
    </source>
</evidence>
<proteinExistence type="predicted"/>
<evidence type="ECO:0000256" key="1">
    <source>
        <dbReference type="SAM" id="MobiDB-lite"/>
    </source>
</evidence>
<evidence type="ECO:0000313" key="2">
    <source>
        <dbReference type="EMBL" id="MPC14686.1"/>
    </source>
</evidence>
<protein>
    <submittedName>
        <fullName evidence="2">Uncharacterized protein</fullName>
    </submittedName>
</protein>
<dbReference type="EMBL" id="VSRR010000371">
    <property type="protein sequence ID" value="MPC14686.1"/>
    <property type="molecule type" value="Genomic_DNA"/>
</dbReference>
<dbReference type="Proteomes" id="UP000324222">
    <property type="component" value="Unassembled WGS sequence"/>
</dbReference>
<feature type="compositionally biased region" description="Basic and acidic residues" evidence="1">
    <location>
        <begin position="52"/>
        <end position="78"/>
    </location>
</feature>
<sequence length="78" mass="8623">MYPCGESPLPPVPPTPTQPPPPPLPPRCLTTPTFCSASGWSCGLPSQRREKKQLEDLRLEKNSERKEENHSQAGKEEG</sequence>
<accession>A0A5B7D2G8</accession>
<name>A0A5B7D2G8_PORTR</name>